<dbReference type="GeneTree" id="ENSGT00940000167329"/>
<dbReference type="InterPro" id="IPR035992">
    <property type="entry name" value="Ricin_B-like_lectins"/>
</dbReference>
<evidence type="ECO:0000313" key="22">
    <source>
        <dbReference type="Proteomes" id="UP000694388"/>
    </source>
</evidence>
<evidence type="ECO:0000256" key="4">
    <source>
        <dbReference type="ARBA" id="ARBA00005680"/>
    </source>
</evidence>
<dbReference type="GO" id="GO:0030246">
    <property type="term" value="F:carbohydrate binding"/>
    <property type="evidence" value="ECO:0007669"/>
    <property type="project" value="UniProtKB-KW"/>
</dbReference>
<dbReference type="EC" id="2.4.1.-" evidence="18"/>
<feature type="domain" description="Ricin B lectin" evidence="20">
    <location>
        <begin position="510"/>
        <end position="624"/>
    </location>
</feature>
<dbReference type="PANTHER" id="PTHR11675:SF68">
    <property type="entry name" value="N-ACETYLGALACTOSAMINYLTRANSFERASE 7"/>
    <property type="match status" value="1"/>
</dbReference>
<evidence type="ECO:0000313" key="21">
    <source>
        <dbReference type="Ensembl" id="ENSEBUP00000012809.1"/>
    </source>
</evidence>
<dbReference type="Ensembl" id="ENSEBUT00000013385.1">
    <property type="protein sequence ID" value="ENSEBUP00000012809.1"/>
    <property type="gene ID" value="ENSEBUG00000008115.1"/>
</dbReference>
<dbReference type="UniPathway" id="UPA00378"/>
<name>A0A8C4WV26_EPTBU</name>
<reference evidence="21" key="1">
    <citation type="submission" date="2025-08" db="UniProtKB">
        <authorList>
            <consortium name="Ensembl"/>
        </authorList>
    </citation>
    <scope>IDENTIFICATION</scope>
</reference>
<evidence type="ECO:0000256" key="7">
    <source>
        <dbReference type="ARBA" id="ARBA00022679"/>
    </source>
</evidence>
<dbReference type="Proteomes" id="UP000694388">
    <property type="component" value="Unplaced"/>
</dbReference>
<dbReference type="Pfam" id="PF00652">
    <property type="entry name" value="Ricin_B_lectin"/>
    <property type="match status" value="1"/>
</dbReference>
<comment type="similarity">
    <text evidence="4 18">Belongs to the glycosyltransferase 2 family. GalNAc-T subfamily.</text>
</comment>
<dbReference type="CDD" id="cd23437">
    <property type="entry name" value="beta-trefoil_Ricin_GALNT7"/>
    <property type="match status" value="1"/>
</dbReference>
<protein>
    <recommendedName>
        <fullName evidence="5 18">Polypeptide N-acetylgalactosaminyltransferase</fullName>
        <ecNumber evidence="18">2.4.1.-</ecNumber>
    </recommendedName>
    <alternativeName>
        <fullName evidence="18">Protein-UDP acetylgalactosaminyltransferase</fullName>
    </alternativeName>
</protein>
<dbReference type="GO" id="GO:0046872">
    <property type="term" value="F:metal ion binding"/>
    <property type="evidence" value="ECO:0007669"/>
    <property type="project" value="UniProtKB-KW"/>
</dbReference>
<dbReference type="PANTHER" id="PTHR11675">
    <property type="entry name" value="N-ACETYLGALACTOSAMINYLTRANSFERASE"/>
    <property type="match status" value="1"/>
</dbReference>
<feature type="region of interest" description="Disordered" evidence="19">
    <location>
        <begin position="112"/>
        <end position="135"/>
    </location>
</feature>
<dbReference type="SUPFAM" id="SSF50370">
    <property type="entry name" value="Ricin B-like lectins"/>
    <property type="match status" value="1"/>
</dbReference>
<evidence type="ECO:0000256" key="1">
    <source>
        <dbReference type="ARBA" id="ARBA00001936"/>
    </source>
</evidence>
<keyword evidence="8" id="KW-0812">Transmembrane</keyword>
<evidence type="ECO:0000256" key="6">
    <source>
        <dbReference type="ARBA" id="ARBA00022676"/>
    </source>
</evidence>
<dbReference type="SUPFAM" id="SSF53448">
    <property type="entry name" value="Nucleotide-diphospho-sugar transferases"/>
    <property type="match status" value="1"/>
</dbReference>
<keyword evidence="17 18" id="KW-0464">Manganese</keyword>
<dbReference type="AlphaFoldDB" id="A0A8C4WV26"/>
<keyword evidence="14" id="KW-0472">Membrane</keyword>
<evidence type="ECO:0000256" key="18">
    <source>
        <dbReference type="RuleBase" id="RU361242"/>
    </source>
</evidence>
<comment type="subcellular location">
    <subcellularLocation>
        <location evidence="2 18">Golgi apparatus membrane</location>
        <topology evidence="2 18">Single-pass type II membrane protein</topology>
    </subcellularLocation>
</comment>
<evidence type="ECO:0000256" key="10">
    <source>
        <dbReference type="ARBA" id="ARBA00022734"/>
    </source>
</evidence>
<dbReference type="Gene3D" id="2.80.10.50">
    <property type="match status" value="1"/>
</dbReference>
<dbReference type="Pfam" id="PF00535">
    <property type="entry name" value="Glycos_transf_2"/>
    <property type="match status" value="1"/>
</dbReference>
<dbReference type="GO" id="GO:0006493">
    <property type="term" value="P:protein O-linked glycosylation"/>
    <property type="evidence" value="ECO:0007669"/>
    <property type="project" value="TreeGrafter"/>
</dbReference>
<evidence type="ECO:0000256" key="2">
    <source>
        <dbReference type="ARBA" id="ARBA00004323"/>
    </source>
</evidence>
<dbReference type="SMART" id="SM00458">
    <property type="entry name" value="RICIN"/>
    <property type="match status" value="1"/>
</dbReference>
<dbReference type="InterPro" id="IPR000772">
    <property type="entry name" value="Ricin_B_lectin"/>
</dbReference>
<evidence type="ECO:0000256" key="15">
    <source>
        <dbReference type="ARBA" id="ARBA00023157"/>
    </source>
</evidence>
<evidence type="ECO:0000256" key="14">
    <source>
        <dbReference type="ARBA" id="ARBA00023136"/>
    </source>
</evidence>
<dbReference type="PROSITE" id="PS50231">
    <property type="entry name" value="RICIN_B_LECTIN"/>
    <property type="match status" value="1"/>
</dbReference>
<organism evidence="21 22">
    <name type="scientific">Eptatretus burgeri</name>
    <name type="common">Inshore hagfish</name>
    <dbReference type="NCBI Taxonomy" id="7764"/>
    <lineage>
        <taxon>Eukaryota</taxon>
        <taxon>Metazoa</taxon>
        <taxon>Chordata</taxon>
        <taxon>Craniata</taxon>
        <taxon>Vertebrata</taxon>
        <taxon>Cyclostomata</taxon>
        <taxon>Myxini</taxon>
        <taxon>Myxiniformes</taxon>
        <taxon>Myxinidae</taxon>
        <taxon>Eptatretinae</taxon>
        <taxon>Eptatretus</taxon>
    </lineage>
</organism>
<proteinExistence type="inferred from homology"/>
<keyword evidence="9" id="KW-0479">Metal-binding</keyword>
<keyword evidence="7 18" id="KW-0808">Transferase</keyword>
<evidence type="ECO:0000256" key="19">
    <source>
        <dbReference type="SAM" id="MobiDB-lite"/>
    </source>
</evidence>
<keyword evidence="15 18" id="KW-1015">Disulfide bond</keyword>
<keyword evidence="11" id="KW-0735">Signal-anchor</keyword>
<dbReference type="GO" id="GO:0004653">
    <property type="term" value="F:polypeptide N-acetylgalactosaminyltransferase activity"/>
    <property type="evidence" value="ECO:0007669"/>
    <property type="project" value="TreeGrafter"/>
</dbReference>
<dbReference type="GO" id="GO:0000139">
    <property type="term" value="C:Golgi membrane"/>
    <property type="evidence" value="ECO:0007669"/>
    <property type="project" value="UniProtKB-SubCell"/>
</dbReference>
<dbReference type="CDD" id="cd02510">
    <property type="entry name" value="pp-GalNAc-T"/>
    <property type="match status" value="1"/>
</dbReference>
<dbReference type="InterPro" id="IPR045885">
    <property type="entry name" value="GalNAc-T"/>
</dbReference>
<reference evidence="21" key="2">
    <citation type="submission" date="2025-09" db="UniProtKB">
        <authorList>
            <consortium name="Ensembl"/>
        </authorList>
    </citation>
    <scope>IDENTIFICATION</scope>
</reference>
<keyword evidence="22" id="KW-1185">Reference proteome</keyword>
<comment type="pathway">
    <text evidence="3 18">Protein modification; protein glycosylation.</text>
</comment>
<evidence type="ECO:0000256" key="12">
    <source>
        <dbReference type="ARBA" id="ARBA00022989"/>
    </source>
</evidence>
<evidence type="ECO:0000256" key="11">
    <source>
        <dbReference type="ARBA" id="ARBA00022968"/>
    </source>
</evidence>
<sequence>SFTSLCILFLQKRHLDQSMGVVFDWDTLEFSAEPQKPASMLTDLLSMYITKLPSRPQITCVCVCVRAQHGVSSGLSPHAIGPHEPHHVGPARTFRPHSASYPDPILRPGVLGNLEPGGLEDPGDPGGPGEAGDAVRVGSEHHDAVQAAVREYGFNMIASDQISLDRSITDLRHEECKFWHYDETLPKASVIVVFHNEGWSTLLRTLHSIIRRTPTHSLAEIVLIDDASTKSHLGLQLENYITRWAGIVRLFRNARREGLIQSRSIGARHATWGEVLVYLDAHCEVGINWYTPLVTPIAKNRYTCTAPLIDYIDGNDFTMESQQGGDEDGFARGAWDWSLLWKRIPLNEREKSTRAHCTMPYRSPAMAGGLFAIDREFFFELGLYDPGLQIWGGENFELSFKIWQCGGTLLFVPCSRVGHIYRLDGWVGNPPPLHVGSQPTLVNYVRVVEVWWDEYKDYFYASRPETRSLDPGDLAPLHRFRREYRCKSFRWFMENVAYDVPLHYPLPPKNVDWGEVRGKGTSSCLDSMGRKDGGEVELGICHGMGGNQLFRFNEAQQLMQYDQCLTHSTDGRSVIVMHCNSSQYGHWQRVRNPQASLKCRTLLQHRVMFLVLVVLHVGHFSIWN</sequence>
<evidence type="ECO:0000256" key="9">
    <source>
        <dbReference type="ARBA" id="ARBA00022723"/>
    </source>
</evidence>
<accession>A0A8C4WV26</accession>
<evidence type="ECO:0000256" key="13">
    <source>
        <dbReference type="ARBA" id="ARBA00023034"/>
    </source>
</evidence>
<comment type="cofactor">
    <cofactor evidence="1 18">
        <name>Mn(2+)</name>
        <dbReference type="ChEBI" id="CHEBI:29035"/>
    </cofactor>
</comment>
<evidence type="ECO:0000256" key="17">
    <source>
        <dbReference type="ARBA" id="ARBA00023211"/>
    </source>
</evidence>
<dbReference type="Gene3D" id="3.90.550.10">
    <property type="entry name" value="Spore Coat Polysaccharide Biosynthesis Protein SpsA, Chain A"/>
    <property type="match status" value="1"/>
</dbReference>
<dbReference type="FunFam" id="3.90.550.10:FF:000053">
    <property type="entry name" value="Polypeptide N-acetylgalactosaminyltransferase"/>
    <property type="match status" value="1"/>
</dbReference>
<evidence type="ECO:0000256" key="8">
    <source>
        <dbReference type="ARBA" id="ARBA00022692"/>
    </source>
</evidence>
<keyword evidence="13 18" id="KW-0333">Golgi apparatus</keyword>
<evidence type="ECO:0000259" key="20">
    <source>
        <dbReference type="SMART" id="SM00458"/>
    </source>
</evidence>
<evidence type="ECO:0000256" key="5">
    <source>
        <dbReference type="ARBA" id="ARBA00012644"/>
    </source>
</evidence>
<dbReference type="InterPro" id="IPR001173">
    <property type="entry name" value="Glyco_trans_2-like"/>
</dbReference>
<evidence type="ECO:0000256" key="16">
    <source>
        <dbReference type="ARBA" id="ARBA00023180"/>
    </source>
</evidence>
<keyword evidence="12" id="KW-1133">Transmembrane helix</keyword>
<keyword evidence="10 18" id="KW-0430">Lectin</keyword>
<keyword evidence="6 18" id="KW-0328">Glycosyltransferase</keyword>
<evidence type="ECO:0000256" key="3">
    <source>
        <dbReference type="ARBA" id="ARBA00004922"/>
    </source>
</evidence>
<keyword evidence="16" id="KW-0325">Glycoprotein</keyword>
<dbReference type="InterPro" id="IPR029044">
    <property type="entry name" value="Nucleotide-diphossugar_trans"/>
</dbReference>